<evidence type="ECO:0000256" key="1">
    <source>
        <dbReference type="ARBA" id="ARBA00004123"/>
    </source>
</evidence>
<protein>
    <recommendedName>
        <fullName evidence="2">DNA (cytosine-5-)-methyltransferase</fullName>
        <ecNumber evidence="2">2.1.1.37</ecNumber>
    </recommendedName>
</protein>
<dbReference type="InterPro" id="IPR029063">
    <property type="entry name" value="SAM-dependent_MTases_sf"/>
</dbReference>
<dbReference type="Pfam" id="PF01426">
    <property type="entry name" value="BAH"/>
    <property type="match status" value="2"/>
</dbReference>
<dbReference type="InterPro" id="IPR022702">
    <property type="entry name" value="Cytosine_MeTrfase1_RFD"/>
</dbReference>
<reference evidence="13 14" key="1">
    <citation type="submission" date="2014-04" db="EMBL/GenBank/DDBJ databases">
        <authorList>
            <consortium name="DOE Joint Genome Institute"/>
            <person name="Kuo A."/>
            <person name="Kohler A."/>
            <person name="Nagy L.G."/>
            <person name="Floudas D."/>
            <person name="Copeland A."/>
            <person name="Barry K.W."/>
            <person name="Cichocki N."/>
            <person name="Veneault-Fourrey C."/>
            <person name="LaButti K."/>
            <person name="Lindquist E.A."/>
            <person name="Lipzen A."/>
            <person name="Lundell T."/>
            <person name="Morin E."/>
            <person name="Murat C."/>
            <person name="Sun H."/>
            <person name="Tunlid A."/>
            <person name="Henrissat B."/>
            <person name="Grigoriev I.V."/>
            <person name="Hibbett D.S."/>
            <person name="Martin F."/>
            <person name="Nordberg H.P."/>
            <person name="Cantor M.N."/>
            <person name="Hua S.X."/>
        </authorList>
    </citation>
    <scope>NUCLEOTIDE SEQUENCE [LARGE SCALE GENOMIC DNA]</scope>
    <source>
        <strain evidence="13 14">Foug A</strain>
    </source>
</reference>
<dbReference type="GO" id="GO:0006346">
    <property type="term" value="P:DNA methylation-dependent constitutive heterochromatin formation"/>
    <property type="evidence" value="ECO:0007669"/>
    <property type="project" value="InterPro"/>
</dbReference>
<dbReference type="InterPro" id="IPR001525">
    <property type="entry name" value="C5_MeTfrase"/>
</dbReference>
<dbReference type="PIRSF" id="PIRSF037404">
    <property type="entry name" value="DNMT1"/>
    <property type="match status" value="1"/>
</dbReference>
<dbReference type="Gene3D" id="3.40.50.150">
    <property type="entry name" value="Vaccinia Virus protein VP39"/>
    <property type="match status" value="2"/>
</dbReference>
<dbReference type="Pfam" id="PF12047">
    <property type="entry name" value="DNMT1-RFD"/>
    <property type="match status" value="1"/>
</dbReference>
<evidence type="ECO:0000256" key="8">
    <source>
        <dbReference type="ARBA" id="ARBA00023242"/>
    </source>
</evidence>
<dbReference type="InterPro" id="IPR018117">
    <property type="entry name" value="C5_DNA_meth_AS"/>
</dbReference>
<organism evidence="13 14">
    <name type="scientific">Scleroderma citrinum Foug A</name>
    <dbReference type="NCBI Taxonomy" id="1036808"/>
    <lineage>
        <taxon>Eukaryota</taxon>
        <taxon>Fungi</taxon>
        <taxon>Dikarya</taxon>
        <taxon>Basidiomycota</taxon>
        <taxon>Agaricomycotina</taxon>
        <taxon>Agaricomycetes</taxon>
        <taxon>Agaricomycetidae</taxon>
        <taxon>Boletales</taxon>
        <taxon>Sclerodermatineae</taxon>
        <taxon>Sclerodermataceae</taxon>
        <taxon>Scleroderma</taxon>
    </lineage>
</organism>
<evidence type="ECO:0000256" key="11">
    <source>
        <dbReference type="SAM" id="MobiDB-lite"/>
    </source>
</evidence>
<dbReference type="Proteomes" id="UP000053989">
    <property type="component" value="Unassembled WGS sequence"/>
</dbReference>
<dbReference type="GO" id="GO:0003677">
    <property type="term" value="F:DNA binding"/>
    <property type="evidence" value="ECO:0007669"/>
    <property type="project" value="UniProtKB-KW"/>
</dbReference>
<dbReference type="EC" id="2.1.1.37" evidence="2"/>
<dbReference type="PANTHER" id="PTHR10629:SF52">
    <property type="entry name" value="DNA (CYTOSINE-5)-METHYLTRANSFERASE 1"/>
    <property type="match status" value="1"/>
</dbReference>
<dbReference type="EMBL" id="KN822142">
    <property type="protein sequence ID" value="KIM55034.1"/>
    <property type="molecule type" value="Genomic_DNA"/>
</dbReference>
<feature type="active site" evidence="9 10">
    <location>
        <position position="880"/>
    </location>
</feature>
<evidence type="ECO:0000256" key="9">
    <source>
        <dbReference type="PIRSR" id="PIRSR037404-1"/>
    </source>
</evidence>
<feature type="region of interest" description="Disordered" evidence="11">
    <location>
        <begin position="1"/>
        <end position="73"/>
    </location>
</feature>
<dbReference type="SMART" id="SM00439">
    <property type="entry name" value="BAH"/>
    <property type="match status" value="2"/>
</dbReference>
<evidence type="ECO:0000256" key="10">
    <source>
        <dbReference type="PROSITE-ProRule" id="PRU01016"/>
    </source>
</evidence>
<evidence type="ECO:0000259" key="12">
    <source>
        <dbReference type="PROSITE" id="PS51038"/>
    </source>
</evidence>
<dbReference type="GO" id="GO:0005634">
    <property type="term" value="C:nucleus"/>
    <property type="evidence" value="ECO:0007669"/>
    <property type="project" value="UniProtKB-SubCell"/>
</dbReference>
<evidence type="ECO:0000256" key="6">
    <source>
        <dbReference type="ARBA" id="ARBA00022737"/>
    </source>
</evidence>
<dbReference type="HOGENOM" id="CLU_008262_0_0_1"/>
<evidence type="ECO:0000313" key="13">
    <source>
        <dbReference type="EMBL" id="KIM55034.1"/>
    </source>
</evidence>
<keyword evidence="6" id="KW-0677">Repeat</keyword>
<evidence type="ECO:0000256" key="2">
    <source>
        <dbReference type="ARBA" id="ARBA00011975"/>
    </source>
</evidence>
<comment type="subcellular location">
    <subcellularLocation>
        <location evidence="1">Nucleus</location>
    </subcellularLocation>
</comment>
<keyword evidence="3 10" id="KW-0489">Methyltransferase</keyword>
<dbReference type="GO" id="GO:0044027">
    <property type="term" value="P:negative regulation of gene expression via chromosomal CpG island methylation"/>
    <property type="evidence" value="ECO:0007669"/>
    <property type="project" value="TreeGrafter"/>
</dbReference>
<keyword evidence="7" id="KW-0238">DNA-binding</keyword>
<dbReference type="GO" id="GO:0003682">
    <property type="term" value="F:chromatin binding"/>
    <property type="evidence" value="ECO:0007669"/>
    <property type="project" value="InterPro"/>
</dbReference>
<feature type="compositionally biased region" description="Polar residues" evidence="11">
    <location>
        <begin position="26"/>
        <end position="39"/>
    </location>
</feature>
<reference evidence="14" key="2">
    <citation type="submission" date="2015-01" db="EMBL/GenBank/DDBJ databases">
        <title>Evolutionary Origins and Diversification of the Mycorrhizal Mutualists.</title>
        <authorList>
            <consortium name="DOE Joint Genome Institute"/>
            <consortium name="Mycorrhizal Genomics Consortium"/>
            <person name="Kohler A."/>
            <person name="Kuo A."/>
            <person name="Nagy L.G."/>
            <person name="Floudas D."/>
            <person name="Copeland A."/>
            <person name="Barry K.W."/>
            <person name="Cichocki N."/>
            <person name="Veneault-Fourrey C."/>
            <person name="LaButti K."/>
            <person name="Lindquist E.A."/>
            <person name="Lipzen A."/>
            <person name="Lundell T."/>
            <person name="Morin E."/>
            <person name="Murat C."/>
            <person name="Riley R."/>
            <person name="Ohm R."/>
            <person name="Sun H."/>
            <person name="Tunlid A."/>
            <person name="Henrissat B."/>
            <person name="Grigoriev I.V."/>
            <person name="Hibbett D.S."/>
            <person name="Martin F."/>
        </authorList>
    </citation>
    <scope>NUCLEOTIDE SEQUENCE [LARGE SCALE GENOMIC DNA]</scope>
    <source>
        <strain evidence="14">Foug A</strain>
    </source>
</reference>
<dbReference type="SUPFAM" id="SSF53335">
    <property type="entry name" value="S-adenosyl-L-methionine-dependent methyltransferases"/>
    <property type="match status" value="1"/>
</dbReference>
<dbReference type="PROSITE" id="PS51679">
    <property type="entry name" value="SAM_MT_C5"/>
    <property type="match status" value="1"/>
</dbReference>
<evidence type="ECO:0000313" key="14">
    <source>
        <dbReference type="Proteomes" id="UP000053989"/>
    </source>
</evidence>
<dbReference type="PRINTS" id="PR00105">
    <property type="entry name" value="C5METTRFRASE"/>
</dbReference>
<feature type="compositionally biased region" description="Polar residues" evidence="11">
    <location>
        <begin position="1"/>
        <end position="13"/>
    </location>
</feature>
<evidence type="ECO:0000256" key="5">
    <source>
        <dbReference type="ARBA" id="ARBA00022691"/>
    </source>
</evidence>
<dbReference type="OrthoDB" id="5376140at2759"/>
<dbReference type="GO" id="GO:0032259">
    <property type="term" value="P:methylation"/>
    <property type="evidence" value="ECO:0007669"/>
    <property type="project" value="UniProtKB-KW"/>
</dbReference>
<dbReference type="AlphaFoldDB" id="A0A0C3DF79"/>
<dbReference type="InterPro" id="IPR050390">
    <property type="entry name" value="C5-Methyltransferase"/>
</dbReference>
<name>A0A0C3DF79_9AGAM</name>
<dbReference type="InParanoid" id="A0A0C3DF79"/>
<feature type="domain" description="BAH" evidence="12">
    <location>
        <begin position="443"/>
        <end position="580"/>
    </location>
</feature>
<keyword evidence="8" id="KW-0539">Nucleus</keyword>
<comment type="similarity">
    <text evidence="10">Belongs to the class I-like SAM-binding methyltransferase superfamily. C5-methyltransferase family.</text>
</comment>
<dbReference type="Gene3D" id="3.90.120.10">
    <property type="entry name" value="DNA Methylase, subunit A, domain 2"/>
    <property type="match status" value="1"/>
</dbReference>
<dbReference type="PANTHER" id="PTHR10629">
    <property type="entry name" value="CYTOSINE-SPECIFIC METHYLTRANSFERASE"/>
    <property type="match status" value="1"/>
</dbReference>
<proteinExistence type="inferred from homology"/>
<dbReference type="Gene3D" id="2.30.30.490">
    <property type="match status" value="2"/>
</dbReference>
<feature type="domain" description="BAH" evidence="12">
    <location>
        <begin position="625"/>
        <end position="748"/>
    </location>
</feature>
<dbReference type="PROSITE" id="PS00094">
    <property type="entry name" value="C5_MTASE_1"/>
    <property type="match status" value="1"/>
</dbReference>
<dbReference type="STRING" id="1036808.A0A0C3DF79"/>
<dbReference type="PROSITE" id="PS51038">
    <property type="entry name" value="BAH"/>
    <property type="match status" value="2"/>
</dbReference>
<accession>A0A0C3DF79</accession>
<evidence type="ECO:0000256" key="7">
    <source>
        <dbReference type="ARBA" id="ARBA00023125"/>
    </source>
</evidence>
<dbReference type="InterPro" id="IPR001025">
    <property type="entry name" value="BAH_dom"/>
</dbReference>
<evidence type="ECO:0000256" key="4">
    <source>
        <dbReference type="ARBA" id="ARBA00022679"/>
    </source>
</evidence>
<dbReference type="GO" id="GO:0003886">
    <property type="term" value="F:DNA (cytosine-5-)-methyltransferase activity"/>
    <property type="evidence" value="ECO:0007669"/>
    <property type="project" value="UniProtKB-EC"/>
</dbReference>
<gene>
    <name evidence="13" type="ORF">SCLCIDRAFT_1221437</name>
</gene>
<evidence type="ECO:0000256" key="3">
    <source>
        <dbReference type="ARBA" id="ARBA00022603"/>
    </source>
</evidence>
<sequence length="1243" mass="141676">MSARKTGQASSFDAYSHRKRERSSPKADSQVSERVSTSGVPHKRRKAQPLPVSDDGGDGGSSEHIAGVRGTPLVLNPPQDPLYYMQNEHEFTEDADFQVIGETDPPEDVDSEEEDGVPIRVLTDFSIYEVTTQRLVPIADILAVNHGMAGSFTASGCVKAWIDDNWPADSNEDAEAEDDHRSESYNDLSQRVRLSCIKKFTLHDMKKQGHGLDSKLYILSQHAWYILDMPSSNYKPFYVGFWLKHRILHLLVTAVMEYPRLQYKEFLKLLKVTPDSPDEVIVTLRMLGRSITEEDVQNDDVKSYLLAMLEELREDERINIRRAPVIRSLLGQEVSYEMQDSRTRRKRTSRSPTWTPQTSANVELQVLEHRNKTVVTPTVGRIAEIFFSKNIKISGNILSDCVETEKNASGIVPIVHLTNPNTVKWLEPAAYPGHYLSVLVDGVRYSVGDTVMVEPGIDENKARVKNFSHQTSHSTNSLANTRWFCRIRYLFEDKMGKKRFHAQWLTHSSKTLLQEVGHPQALYLILNECEDVDIDAICQMCNVQEVDRDAHEPNEANMEENDFHCRLAFNSTDASFTALSAEQISHALAHCDEHQQCLSCGLQAMQQSITYARVLPDGGFVQHEFSYHPQDFVYIKNREPHSVYIIGQILDIDTTTVKIEVTVQLFGRYDDVVRRIHNDGGELTSFDDRCIIMTDEVQTIHANDLEGICYVIHSSDSESIDEWVKKDDHYFVNQVASGPDVQSLDELHEWPKEQFQDCRICRQDHDDTIRYQSELLQRHGQLRGMELFSGAGGLGTGLDLSGFVETRWAIEFSPSAAQTYQCNHPRTIVYNQCTNLCLQYAIDTKDGKPAQPLYAIGDKKQLPPMPKQGEVDFIYGGPPCQSFSLMNHNKKDDDIRPSEKDQVQLAVVKFIQRALVAIGYQSWFTVLQAAQFGVPQGRRRVIFWGARQDVILPEWPLPTHCSPSNMYRVQLPFGFLPPVVRNKNKDDGRDDDRSAPLHFVTIGEAIGDLPPFDWVNPHEIIPISSKDKKMMKQREKDGIPFFDALHSPSAKSPWVGYVRPRKYHIEPLSRYQKWMRQRHDGGNNINLLYHYSRRFRENVLERVCTVPMEAGANHFDLPKILQMGLAKGRSAEKRYRNLYRRLDENALFATTLTNVLPNNKSGAVLHPTQNRILTVRECARAQGFPDYYEFISVNESPRKVLEDQLRQIGNAVPIPFAYALGKSLGRALLKMWEEKGREGSPEL</sequence>
<dbReference type="InterPro" id="IPR043151">
    <property type="entry name" value="BAH_sf"/>
</dbReference>
<keyword evidence="14" id="KW-1185">Reference proteome</keyword>
<keyword evidence="4 10" id="KW-0808">Transferase</keyword>
<dbReference type="Pfam" id="PF00145">
    <property type="entry name" value="DNA_methylase"/>
    <property type="match status" value="2"/>
</dbReference>
<keyword evidence="5 10" id="KW-0949">S-adenosyl-L-methionine</keyword>